<name>A0A4R5L0C0_9BACL</name>
<proteinExistence type="predicted"/>
<dbReference type="GO" id="GO:0000155">
    <property type="term" value="F:phosphorelay sensor kinase activity"/>
    <property type="evidence" value="ECO:0007669"/>
    <property type="project" value="InterPro"/>
</dbReference>
<dbReference type="InterPro" id="IPR036890">
    <property type="entry name" value="HATPase_C_sf"/>
</dbReference>
<keyword evidence="6 7" id="KW-0472">Membrane</keyword>
<keyword evidence="10" id="KW-1185">Reference proteome</keyword>
<dbReference type="GO" id="GO:0005886">
    <property type="term" value="C:plasma membrane"/>
    <property type="evidence" value="ECO:0007669"/>
    <property type="project" value="UniProtKB-SubCell"/>
</dbReference>
<dbReference type="SMART" id="SM00387">
    <property type="entry name" value="HATPase_c"/>
    <property type="match status" value="1"/>
</dbReference>
<comment type="caution">
    <text evidence="9">The sequence shown here is derived from an EMBL/GenBank/DDBJ whole genome shotgun (WGS) entry which is preliminary data.</text>
</comment>
<evidence type="ECO:0000259" key="8">
    <source>
        <dbReference type="PROSITE" id="PS50885"/>
    </source>
</evidence>
<dbReference type="SUPFAM" id="SSF55874">
    <property type="entry name" value="ATPase domain of HSP90 chaperone/DNA topoisomerase II/histidine kinase"/>
    <property type="match status" value="1"/>
</dbReference>
<keyword evidence="5 9" id="KW-0418">Kinase</keyword>
<dbReference type="Pfam" id="PF02518">
    <property type="entry name" value="HATPase_c"/>
    <property type="match status" value="1"/>
</dbReference>
<dbReference type="Gene3D" id="3.30.565.10">
    <property type="entry name" value="Histidine kinase-like ATPase, C-terminal domain"/>
    <property type="match status" value="1"/>
</dbReference>
<dbReference type="RefSeq" id="WP_133225501.1">
    <property type="nucleotide sequence ID" value="NZ_SMRT01000001.1"/>
</dbReference>
<dbReference type="InterPro" id="IPR010559">
    <property type="entry name" value="Sig_transdc_His_kin_internal"/>
</dbReference>
<evidence type="ECO:0000256" key="4">
    <source>
        <dbReference type="ARBA" id="ARBA00022679"/>
    </source>
</evidence>
<dbReference type="PANTHER" id="PTHR34220">
    <property type="entry name" value="SENSOR HISTIDINE KINASE YPDA"/>
    <property type="match status" value="1"/>
</dbReference>
<protein>
    <submittedName>
        <fullName evidence="9">Sensor histidine kinase</fullName>
    </submittedName>
</protein>
<gene>
    <name evidence="9" type="ORF">E1757_04005</name>
</gene>
<reference evidence="9 10" key="1">
    <citation type="submission" date="2019-03" db="EMBL/GenBank/DDBJ databases">
        <title>This is whole genome sequence of Paenibacillus sp MS74 strain.</title>
        <authorList>
            <person name="Trinh H.N."/>
        </authorList>
    </citation>
    <scope>NUCLEOTIDE SEQUENCE [LARGE SCALE GENOMIC DNA]</scope>
    <source>
        <strain evidence="9 10">MS74</strain>
    </source>
</reference>
<evidence type="ECO:0000313" key="9">
    <source>
        <dbReference type="EMBL" id="TDG00791.1"/>
    </source>
</evidence>
<dbReference type="OrthoDB" id="9776552at2"/>
<keyword evidence="7" id="KW-0812">Transmembrane</keyword>
<feature type="domain" description="HAMP" evidence="8">
    <location>
        <begin position="284"/>
        <end position="337"/>
    </location>
</feature>
<organism evidence="9 10">
    <name type="scientific">Paenibacillus piri</name>
    <dbReference type="NCBI Taxonomy" id="2547395"/>
    <lineage>
        <taxon>Bacteria</taxon>
        <taxon>Bacillati</taxon>
        <taxon>Bacillota</taxon>
        <taxon>Bacilli</taxon>
        <taxon>Bacillales</taxon>
        <taxon>Paenibacillaceae</taxon>
        <taxon>Paenibacillus</taxon>
    </lineage>
</organism>
<dbReference type="EMBL" id="SMRT01000001">
    <property type="protein sequence ID" value="TDG00791.1"/>
    <property type="molecule type" value="Genomic_DNA"/>
</dbReference>
<keyword evidence="4" id="KW-0808">Transferase</keyword>
<evidence type="ECO:0000256" key="3">
    <source>
        <dbReference type="ARBA" id="ARBA00022553"/>
    </source>
</evidence>
<comment type="subcellular location">
    <subcellularLocation>
        <location evidence="1">Cell membrane</location>
        <topology evidence="1">Multi-pass membrane protein</topology>
    </subcellularLocation>
</comment>
<dbReference type="Pfam" id="PF06580">
    <property type="entry name" value="His_kinase"/>
    <property type="match status" value="1"/>
</dbReference>
<accession>A0A4R5L0C0</accession>
<dbReference type="PROSITE" id="PS50885">
    <property type="entry name" value="HAMP"/>
    <property type="match status" value="1"/>
</dbReference>
<evidence type="ECO:0000256" key="1">
    <source>
        <dbReference type="ARBA" id="ARBA00004651"/>
    </source>
</evidence>
<keyword evidence="7" id="KW-1133">Transmembrane helix</keyword>
<dbReference type="Proteomes" id="UP000295636">
    <property type="component" value="Unassembled WGS sequence"/>
</dbReference>
<dbReference type="InterPro" id="IPR050640">
    <property type="entry name" value="Bact_2-comp_sensor_kinase"/>
</dbReference>
<dbReference type="InterPro" id="IPR003594">
    <property type="entry name" value="HATPase_dom"/>
</dbReference>
<dbReference type="Gene3D" id="6.10.340.10">
    <property type="match status" value="1"/>
</dbReference>
<dbReference type="PANTHER" id="PTHR34220:SF7">
    <property type="entry name" value="SENSOR HISTIDINE KINASE YPDA"/>
    <property type="match status" value="1"/>
</dbReference>
<evidence type="ECO:0000256" key="7">
    <source>
        <dbReference type="SAM" id="Phobius"/>
    </source>
</evidence>
<evidence type="ECO:0000256" key="5">
    <source>
        <dbReference type="ARBA" id="ARBA00022777"/>
    </source>
</evidence>
<keyword evidence="3" id="KW-0597">Phosphoprotein</keyword>
<evidence type="ECO:0000313" key="10">
    <source>
        <dbReference type="Proteomes" id="UP000295636"/>
    </source>
</evidence>
<dbReference type="InterPro" id="IPR003660">
    <property type="entry name" value="HAMP_dom"/>
</dbReference>
<dbReference type="AlphaFoldDB" id="A0A4R5L0C0"/>
<evidence type="ECO:0000256" key="2">
    <source>
        <dbReference type="ARBA" id="ARBA00022475"/>
    </source>
</evidence>
<feature type="transmembrane region" description="Helical" evidence="7">
    <location>
        <begin position="15"/>
        <end position="35"/>
    </location>
</feature>
<keyword evidence="2" id="KW-1003">Cell membrane</keyword>
<feature type="transmembrane region" description="Helical" evidence="7">
    <location>
        <begin position="263"/>
        <end position="282"/>
    </location>
</feature>
<evidence type="ECO:0000256" key="6">
    <source>
        <dbReference type="ARBA" id="ARBA00023136"/>
    </source>
</evidence>
<sequence>MKTIKLANLTLFQKMFILLFLSVSVPVTILGYLYFSESKDQIEHITKALLMENLQQNSQRIEQFFKEAELHSESIIGSQRLEILADELEKKPLEDRLFLSRSITLTNELKGRYDLSMYPPDEARYVTFTSLIRTEAKPAGTEWISKALELKGKGFWYFDNNTFIYARLVRAMSDLRPLAVIKLTIPSAALQEQLLSPANYSNFGHYIVDRETDKVLLANSVNILYREKNVFAADIALADSPWKLVAAIPEADLIGPVEKIRQFSFVLVFISICLIAMLLALITNSFINPIKYILGQMKKVQLGTLVPGYRYDGRRDEIGQLAKGYNSLIFGMQELLDTTKLMESEKSRMEMQMLIHQINPHFLYNTLDAIKWRADHVKEQTITEMVSSLGNLIRYSINNGEEFTTVEREIEHVKSYLRIEALRNQDAFQVVVNVKPRLLNYPILKLIIQPLVENSVRHGLNKLQPGQGKILVRIFMDGEDLVCTVEDNGPGFPEEAAAATGCFTVKPDQTGGVGLYNVNQRLKNRFGFKYGVVLANREQGGCKATIRHPVMEPQTNP</sequence>